<proteinExistence type="predicted"/>
<organism evidence="1">
    <name type="scientific">marine sediment metagenome</name>
    <dbReference type="NCBI Taxonomy" id="412755"/>
    <lineage>
        <taxon>unclassified sequences</taxon>
        <taxon>metagenomes</taxon>
        <taxon>ecological metagenomes</taxon>
    </lineage>
</organism>
<dbReference type="EMBL" id="LAZR01017284">
    <property type="protein sequence ID" value="KKM01060.1"/>
    <property type="molecule type" value="Genomic_DNA"/>
</dbReference>
<name>A0A0F9GQB9_9ZZZZ</name>
<evidence type="ECO:0000313" key="1">
    <source>
        <dbReference type="EMBL" id="KKM01060.1"/>
    </source>
</evidence>
<accession>A0A0F9GQB9</accession>
<dbReference type="AlphaFoldDB" id="A0A0F9GQB9"/>
<protein>
    <submittedName>
        <fullName evidence="1">Uncharacterized protein</fullName>
    </submittedName>
</protein>
<sequence>MHVHNPMQRYGSGGGPNCEFLGVLGDMWEVWNEEHDQIMSQSFLHFNSLYLRQLQELLAHHNQSNTQGAINEVIDFLSVSINYLRWSGLSAHEIFDAIKDRIDTRYRGKVRTIIDRDTGRYGA</sequence>
<reference evidence="1" key="1">
    <citation type="journal article" date="2015" name="Nature">
        <title>Complex archaea that bridge the gap between prokaryotes and eukaryotes.</title>
        <authorList>
            <person name="Spang A."/>
            <person name="Saw J.H."/>
            <person name="Jorgensen S.L."/>
            <person name="Zaremba-Niedzwiedzka K."/>
            <person name="Martijn J."/>
            <person name="Lind A.E."/>
            <person name="van Eijk R."/>
            <person name="Schleper C."/>
            <person name="Guy L."/>
            <person name="Ettema T.J."/>
        </authorList>
    </citation>
    <scope>NUCLEOTIDE SEQUENCE</scope>
</reference>
<gene>
    <name evidence="1" type="ORF">LCGC14_1798220</name>
</gene>
<comment type="caution">
    <text evidence="1">The sequence shown here is derived from an EMBL/GenBank/DDBJ whole genome shotgun (WGS) entry which is preliminary data.</text>
</comment>